<dbReference type="InterPro" id="IPR002181">
    <property type="entry name" value="Fibrinogen_a/b/g_C_dom"/>
</dbReference>
<dbReference type="SMART" id="SM00186">
    <property type="entry name" value="FBG"/>
    <property type="match status" value="1"/>
</dbReference>
<gene>
    <name evidence="2" type="ORF">GSLYS_00015989001</name>
</gene>
<protein>
    <recommendedName>
        <fullName evidence="1">Fibrinogen C-terminal domain-containing protein</fullName>
    </recommendedName>
</protein>
<evidence type="ECO:0000313" key="2">
    <source>
        <dbReference type="EMBL" id="CAL1542395.1"/>
    </source>
</evidence>
<feature type="domain" description="Fibrinogen C-terminal" evidence="1">
    <location>
        <begin position="26"/>
        <end position="227"/>
    </location>
</feature>
<comment type="caution">
    <text evidence="2">The sequence shown here is derived from an EMBL/GenBank/DDBJ whole genome shotgun (WGS) entry which is preliminary data.</text>
</comment>
<evidence type="ECO:0000259" key="1">
    <source>
        <dbReference type="PROSITE" id="PS51406"/>
    </source>
</evidence>
<dbReference type="SUPFAM" id="SSF56496">
    <property type="entry name" value="Fibrinogen C-terminal domain-like"/>
    <property type="match status" value="1"/>
</dbReference>
<accession>A0AAV2I6Q6</accession>
<keyword evidence="3" id="KW-1185">Reference proteome</keyword>
<dbReference type="PANTHER" id="PTHR19143:SF444">
    <property type="entry name" value="PROTEIN SCABROUS"/>
    <property type="match status" value="1"/>
</dbReference>
<dbReference type="PANTHER" id="PTHR19143">
    <property type="entry name" value="FIBRINOGEN/TENASCIN/ANGIOPOEITIN"/>
    <property type="match status" value="1"/>
</dbReference>
<feature type="non-terminal residue" evidence="2">
    <location>
        <position position="227"/>
    </location>
</feature>
<dbReference type="Gene3D" id="3.90.215.10">
    <property type="entry name" value="Gamma Fibrinogen, chain A, domain 1"/>
    <property type="match status" value="1"/>
</dbReference>
<feature type="non-terminal residue" evidence="2">
    <location>
        <position position="1"/>
    </location>
</feature>
<name>A0AAV2I6Q6_LYMST</name>
<dbReference type="GO" id="GO:0005615">
    <property type="term" value="C:extracellular space"/>
    <property type="evidence" value="ECO:0007669"/>
    <property type="project" value="TreeGrafter"/>
</dbReference>
<sequence length="227" mass="25100">PDGCLNGGAWSDVSETCRCCNGFVGLRCERYAESCSELMAYDYVTFNTKTFLLSPGFSAPFQTNCAVLKADEIRTDIVHQTIGNAINNTRTWSEYVDGYYAPENNSTERDFWLGLEKIHYLNQGGNLTKLIFVLDFGLANDSFRVKYDDVVIGGPETHYSLSYGQARIVTNNNNLPFSICMSPNTPTPFSTPDADHDQDPAVNCAGAAGAGWWFRNCNFSTECNPLG</sequence>
<dbReference type="InterPro" id="IPR036056">
    <property type="entry name" value="Fibrinogen-like_C"/>
</dbReference>
<proteinExistence type="predicted"/>
<reference evidence="2 3" key="1">
    <citation type="submission" date="2024-04" db="EMBL/GenBank/DDBJ databases">
        <authorList>
            <consortium name="Genoscope - CEA"/>
            <person name="William W."/>
        </authorList>
    </citation>
    <scope>NUCLEOTIDE SEQUENCE [LARGE SCALE GENOMIC DNA]</scope>
</reference>
<dbReference type="Pfam" id="PF00147">
    <property type="entry name" value="Fibrinogen_C"/>
    <property type="match status" value="1"/>
</dbReference>
<dbReference type="PROSITE" id="PS51406">
    <property type="entry name" value="FIBRINOGEN_C_2"/>
    <property type="match status" value="1"/>
</dbReference>
<dbReference type="EMBL" id="CAXITT010000483">
    <property type="protein sequence ID" value="CAL1542395.1"/>
    <property type="molecule type" value="Genomic_DNA"/>
</dbReference>
<dbReference type="InterPro" id="IPR014716">
    <property type="entry name" value="Fibrinogen_a/b/g_C_1"/>
</dbReference>
<evidence type="ECO:0000313" key="3">
    <source>
        <dbReference type="Proteomes" id="UP001497497"/>
    </source>
</evidence>
<dbReference type="InterPro" id="IPR050373">
    <property type="entry name" value="Fibrinogen_C-term_domain"/>
</dbReference>
<dbReference type="Proteomes" id="UP001497497">
    <property type="component" value="Unassembled WGS sequence"/>
</dbReference>
<organism evidence="2 3">
    <name type="scientific">Lymnaea stagnalis</name>
    <name type="common">Great pond snail</name>
    <name type="synonym">Helix stagnalis</name>
    <dbReference type="NCBI Taxonomy" id="6523"/>
    <lineage>
        <taxon>Eukaryota</taxon>
        <taxon>Metazoa</taxon>
        <taxon>Spiralia</taxon>
        <taxon>Lophotrochozoa</taxon>
        <taxon>Mollusca</taxon>
        <taxon>Gastropoda</taxon>
        <taxon>Heterobranchia</taxon>
        <taxon>Euthyneura</taxon>
        <taxon>Panpulmonata</taxon>
        <taxon>Hygrophila</taxon>
        <taxon>Lymnaeoidea</taxon>
        <taxon>Lymnaeidae</taxon>
        <taxon>Lymnaea</taxon>
    </lineage>
</organism>
<dbReference type="AlphaFoldDB" id="A0AAV2I6Q6"/>